<gene>
    <name evidence="3" type="ORF">GGQ68_001769</name>
</gene>
<accession>A0A7W6DPR0</accession>
<comment type="caution">
    <text evidence="3">The sequence shown here is derived from an EMBL/GenBank/DDBJ whole genome shotgun (WGS) entry which is preliminary data.</text>
</comment>
<evidence type="ECO:0000313" key="3">
    <source>
        <dbReference type="EMBL" id="MBB3985436.1"/>
    </source>
</evidence>
<sequence length="177" mass="18976">MTRHAPYGLMILIAAQLLCAVFFLGDVVADGLEAGWPHFMDWHFGVEALAALALIAGVGFEIRTLMALLRREAHLKEQLGLAAGAFHEIVTQRFADWGLTPSEQDVALFTLKGLAIPEIATLRGSAEGTVKAHLGGIYRKAGVNSRGAFLALFIEDLMTQPADPVPHHPTPVSPTGT</sequence>
<organism evidence="3 4">
    <name type="scientific">Sagittula marina</name>
    <dbReference type="NCBI Taxonomy" id="943940"/>
    <lineage>
        <taxon>Bacteria</taxon>
        <taxon>Pseudomonadati</taxon>
        <taxon>Pseudomonadota</taxon>
        <taxon>Alphaproteobacteria</taxon>
        <taxon>Rhodobacterales</taxon>
        <taxon>Roseobacteraceae</taxon>
        <taxon>Sagittula</taxon>
    </lineage>
</organism>
<keyword evidence="1" id="KW-0812">Transmembrane</keyword>
<dbReference type="GO" id="GO:0006355">
    <property type="term" value="P:regulation of DNA-templated transcription"/>
    <property type="evidence" value="ECO:0007669"/>
    <property type="project" value="InterPro"/>
</dbReference>
<evidence type="ECO:0000259" key="2">
    <source>
        <dbReference type="SMART" id="SM00421"/>
    </source>
</evidence>
<dbReference type="RefSeq" id="WP_183965018.1">
    <property type="nucleotide sequence ID" value="NZ_BAABBZ010000018.1"/>
</dbReference>
<dbReference type="InterPro" id="IPR000792">
    <property type="entry name" value="Tscrpt_reg_LuxR_C"/>
</dbReference>
<protein>
    <submittedName>
        <fullName evidence="3">DNA-binding CsgD family transcriptional regulator</fullName>
    </submittedName>
</protein>
<keyword evidence="1" id="KW-1133">Transmembrane helix</keyword>
<dbReference type="Proteomes" id="UP000541426">
    <property type="component" value="Unassembled WGS sequence"/>
</dbReference>
<keyword evidence="4" id="KW-1185">Reference proteome</keyword>
<reference evidence="3 4" key="1">
    <citation type="submission" date="2020-08" db="EMBL/GenBank/DDBJ databases">
        <title>Genomic Encyclopedia of Type Strains, Phase IV (KMG-IV): sequencing the most valuable type-strain genomes for metagenomic binning, comparative biology and taxonomic classification.</title>
        <authorList>
            <person name="Goeker M."/>
        </authorList>
    </citation>
    <scope>NUCLEOTIDE SEQUENCE [LARGE SCALE GENOMIC DNA]</scope>
    <source>
        <strain evidence="3 4">DSM 102235</strain>
    </source>
</reference>
<feature type="domain" description="HTH luxR-type" evidence="2">
    <location>
        <begin position="96"/>
        <end position="153"/>
    </location>
</feature>
<dbReference type="EMBL" id="JACIEJ010000004">
    <property type="protein sequence ID" value="MBB3985436.1"/>
    <property type="molecule type" value="Genomic_DNA"/>
</dbReference>
<keyword evidence="1" id="KW-0472">Membrane</keyword>
<keyword evidence="3" id="KW-0238">DNA-binding</keyword>
<dbReference type="InterPro" id="IPR016032">
    <property type="entry name" value="Sig_transdc_resp-reg_C-effctor"/>
</dbReference>
<dbReference type="SMART" id="SM00421">
    <property type="entry name" value="HTH_LUXR"/>
    <property type="match status" value="1"/>
</dbReference>
<dbReference type="Gene3D" id="1.10.10.10">
    <property type="entry name" value="Winged helix-like DNA-binding domain superfamily/Winged helix DNA-binding domain"/>
    <property type="match status" value="1"/>
</dbReference>
<dbReference type="AlphaFoldDB" id="A0A7W6DPR0"/>
<dbReference type="InterPro" id="IPR036388">
    <property type="entry name" value="WH-like_DNA-bd_sf"/>
</dbReference>
<evidence type="ECO:0000313" key="4">
    <source>
        <dbReference type="Proteomes" id="UP000541426"/>
    </source>
</evidence>
<dbReference type="GO" id="GO:0003677">
    <property type="term" value="F:DNA binding"/>
    <property type="evidence" value="ECO:0007669"/>
    <property type="project" value="UniProtKB-KW"/>
</dbReference>
<dbReference type="SUPFAM" id="SSF46894">
    <property type="entry name" value="C-terminal effector domain of the bipartite response regulators"/>
    <property type="match status" value="1"/>
</dbReference>
<name>A0A7W6DPR0_9RHOB</name>
<evidence type="ECO:0000256" key="1">
    <source>
        <dbReference type="SAM" id="Phobius"/>
    </source>
</evidence>
<feature type="transmembrane region" description="Helical" evidence="1">
    <location>
        <begin position="48"/>
        <end position="69"/>
    </location>
</feature>
<proteinExistence type="predicted"/>